<keyword evidence="9 10" id="KW-0862">Zinc</keyword>
<evidence type="ECO:0000256" key="4">
    <source>
        <dbReference type="ARBA" id="ARBA00022438"/>
    </source>
</evidence>
<keyword evidence="4 13" id="KW-0031">Aminopeptidase</keyword>
<evidence type="ECO:0000256" key="8">
    <source>
        <dbReference type="ARBA" id="ARBA00022801"/>
    </source>
</evidence>
<evidence type="ECO:0000259" key="11">
    <source>
        <dbReference type="Pfam" id="PF02225"/>
    </source>
</evidence>
<dbReference type="Gene3D" id="3.40.630.10">
    <property type="entry name" value="Zn peptidases"/>
    <property type="match status" value="1"/>
</dbReference>
<dbReference type="CDD" id="cd03876">
    <property type="entry name" value="M28_SGAP_like"/>
    <property type="match status" value="1"/>
</dbReference>
<evidence type="ECO:0000313" key="14">
    <source>
        <dbReference type="Proteomes" id="UP000813385"/>
    </source>
</evidence>
<dbReference type="SUPFAM" id="SSF53187">
    <property type="entry name" value="Zn-dependent exopeptidases"/>
    <property type="match status" value="1"/>
</dbReference>
<feature type="signal peptide" evidence="10">
    <location>
        <begin position="1"/>
        <end position="19"/>
    </location>
</feature>
<feature type="chain" id="PRO_5035489678" description="Peptide hydrolase" evidence="10">
    <location>
        <begin position="20"/>
        <end position="513"/>
    </location>
</feature>
<evidence type="ECO:0000256" key="2">
    <source>
        <dbReference type="ARBA" id="ARBA00005634"/>
    </source>
</evidence>
<dbReference type="InterPro" id="IPR007484">
    <property type="entry name" value="Peptidase_M28"/>
</dbReference>
<dbReference type="InterPro" id="IPR041756">
    <property type="entry name" value="M28_SGAP-like"/>
</dbReference>
<dbReference type="Proteomes" id="UP000813385">
    <property type="component" value="Unassembled WGS sequence"/>
</dbReference>
<gene>
    <name evidence="13" type="ORF">B0T11DRAFT_340529</name>
</gene>
<evidence type="ECO:0000256" key="5">
    <source>
        <dbReference type="ARBA" id="ARBA00022670"/>
    </source>
</evidence>
<dbReference type="GO" id="GO:0004177">
    <property type="term" value="F:aminopeptidase activity"/>
    <property type="evidence" value="ECO:0007669"/>
    <property type="project" value="UniProtKB-KW"/>
</dbReference>
<evidence type="ECO:0000256" key="9">
    <source>
        <dbReference type="ARBA" id="ARBA00022833"/>
    </source>
</evidence>
<dbReference type="PANTHER" id="PTHR12147">
    <property type="entry name" value="METALLOPEPTIDASE M28 FAMILY MEMBER"/>
    <property type="match status" value="1"/>
</dbReference>
<dbReference type="EMBL" id="JAGPXD010000004">
    <property type="protein sequence ID" value="KAH7358188.1"/>
    <property type="molecule type" value="Genomic_DNA"/>
</dbReference>
<dbReference type="Pfam" id="PF02225">
    <property type="entry name" value="PA"/>
    <property type="match status" value="1"/>
</dbReference>
<keyword evidence="8 10" id="KW-0378">Hydrolase</keyword>
<evidence type="ECO:0000259" key="12">
    <source>
        <dbReference type="Pfam" id="PF04389"/>
    </source>
</evidence>
<comment type="similarity">
    <text evidence="3">Belongs to the peptidase M28 family. M28A subfamily.</text>
</comment>
<evidence type="ECO:0000256" key="10">
    <source>
        <dbReference type="RuleBase" id="RU361240"/>
    </source>
</evidence>
<dbReference type="Pfam" id="PF04389">
    <property type="entry name" value="Peptidase_M28"/>
    <property type="match status" value="1"/>
</dbReference>
<name>A0A8K0X0Z9_9PEZI</name>
<comment type="caution">
    <text evidence="13">The sequence shown here is derived from an EMBL/GenBank/DDBJ whole genome shotgun (WGS) entry which is preliminary data.</text>
</comment>
<proteinExistence type="inferred from homology"/>
<evidence type="ECO:0000256" key="6">
    <source>
        <dbReference type="ARBA" id="ARBA00022723"/>
    </source>
</evidence>
<keyword evidence="5 10" id="KW-0645">Protease</keyword>
<dbReference type="InterPro" id="IPR003137">
    <property type="entry name" value="PA_domain"/>
</dbReference>
<dbReference type="Gene3D" id="3.50.30.30">
    <property type="match status" value="1"/>
</dbReference>
<dbReference type="GO" id="GO:0006508">
    <property type="term" value="P:proteolysis"/>
    <property type="evidence" value="ECO:0007669"/>
    <property type="project" value="UniProtKB-KW"/>
</dbReference>
<dbReference type="AlphaFoldDB" id="A0A8K0X0Z9"/>
<dbReference type="InterPro" id="IPR046450">
    <property type="entry name" value="PA_dom_sf"/>
</dbReference>
<protein>
    <recommendedName>
        <fullName evidence="10">Peptide hydrolase</fullName>
        <ecNumber evidence="10">3.4.-.-</ecNumber>
    </recommendedName>
</protein>
<keyword evidence="14" id="KW-1185">Reference proteome</keyword>
<dbReference type="OrthoDB" id="10013407at2759"/>
<feature type="domain" description="Peptidase M28" evidence="12">
    <location>
        <begin position="248"/>
        <end position="461"/>
    </location>
</feature>
<dbReference type="EC" id="3.4.-.-" evidence="10"/>
<evidence type="ECO:0000256" key="7">
    <source>
        <dbReference type="ARBA" id="ARBA00022729"/>
    </source>
</evidence>
<dbReference type="SUPFAM" id="SSF52025">
    <property type="entry name" value="PA domain"/>
    <property type="match status" value="1"/>
</dbReference>
<accession>A0A8K0X0Z9</accession>
<comment type="similarity">
    <text evidence="2">Belongs to the peptidase M28 family. M28B subfamily.</text>
</comment>
<comment type="cofactor">
    <cofactor evidence="1">
        <name>Zn(2+)</name>
        <dbReference type="ChEBI" id="CHEBI:29105"/>
    </cofactor>
</comment>
<reference evidence="13" key="1">
    <citation type="journal article" date="2021" name="Nat. Commun.">
        <title>Genetic determinants of endophytism in the Arabidopsis root mycobiome.</title>
        <authorList>
            <person name="Mesny F."/>
            <person name="Miyauchi S."/>
            <person name="Thiergart T."/>
            <person name="Pickel B."/>
            <person name="Atanasova L."/>
            <person name="Karlsson M."/>
            <person name="Huettel B."/>
            <person name="Barry K.W."/>
            <person name="Haridas S."/>
            <person name="Chen C."/>
            <person name="Bauer D."/>
            <person name="Andreopoulos W."/>
            <person name="Pangilinan J."/>
            <person name="LaButti K."/>
            <person name="Riley R."/>
            <person name="Lipzen A."/>
            <person name="Clum A."/>
            <person name="Drula E."/>
            <person name="Henrissat B."/>
            <person name="Kohler A."/>
            <person name="Grigoriev I.V."/>
            <person name="Martin F.M."/>
            <person name="Hacquard S."/>
        </authorList>
    </citation>
    <scope>NUCLEOTIDE SEQUENCE</scope>
    <source>
        <strain evidence="13">MPI-CAGE-AT-0016</strain>
    </source>
</reference>
<feature type="domain" description="PA" evidence="11">
    <location>
        <begin position="134"/>
        <end position="222"/>
    </location>
</feature>
<keyword evidence="7 10" id="KW-0732">Signal</keyword>
<dbReference type="PANTHER" id="PTHR12147:SF26">
    <property type="entry name" value="PEPTIDASE M28 DOMAIN-CONTAINING PROTEIN"/>
    <property type="match status" value="1"/>
</dbReference>
<dbReference type="GO" id="GO:0008235">
    <property type="term" value="F:metalloexopeptidase activity"/>
    <property type="evidence" value="ECO:0007669"/>
    <property type="project" value="InterPro"/>
</dbReference>
<keyword evidence="6 10" id="KW-0479">Metal-binding</keyword>
<evidence type="ECO:0000256" key="3">
    <source>
        <dbReference type="ARBA" id="ARBA00005957"/>
    </source>
</evidence>
<organism evidence="13 14">
    <name type="scientific">Plectosphaerella cucumerina</name>
    <dbReference type="NCBI Taxonomy" id="40658"/>
    <lineage>
        <taxon>Eukaryota</taxon>
        <taxon>Fungi</taxon>
        <taxon>Dikarya</taxon>
        <taxon>Ascomycota</taxon>
        <taxon>Pezizomycotina</taxon>
        <taxon>Sordariomycetes</taxon>
        <taxon>Hypocreomycetidae</taxon>
        <taxon>Glomerellales</taxon>
        <taxon>Plectosphaerellaceae</taxon>
        <taxon>Plectosphaerella</taxon>
    </lineage>
</organism>
<dbReference type="GO" id="GO:0046872">
    <property type="term" value="F:metal ion binding"/>
    <property type="evidence" value="ECO:0007669"/>
    <property type="project" value="UniProtKB-KW"/>
</dbReference>
<sequence length="513" mass="54555">MKSWTIISSILALAGVAVSQKKPCTPRRPVNPEKLRNSIQLKTLKCHAEAFCKMANESPNYRLAGSAGYNATASYIVEQLESYGDYYDIERQPFSNYVEYFNEGNVTIDGEDAVSATMQFSRNATLEGRKLIWVNSFGCNGTEDFPPEVEGNIALVSRGPQGGSCMFATKSANAGAAGAAGLIIFDYVPGAPPFAGVLSAEDPPEGPMVPTSSISNELGLALSARLRANETITVDRFYTATTGAVFQNIIATTTGGDPDNILFVGAHLDSVAEGPGMNDNGSGSIAILEVASRLASYTTNSTVRFAWWTAEEAGLLGSTHYVETADPEELLKVRLYLNFDMVASGNGILGVYDGSGSAFGLVGPPGSEEAQTLYEEYFASQDLPLLPVEFNGRSDYGPFLASNVPSGGLFTGADEVKTDAEAAMFGGTAGLIHDVNYHSPYDTIGNWSYQFLELNTRAIAHSVAVYGTGFEGFPEREPPATDLTVRDSGETRSLGACSRQAAGTGRFRSCNVA</sequence>
<evidence type="ECO:0000256" key="1">
    <source>
        <dbReference type="ARBA" id="ARBA00001947"/>
    </source>
</evidence>
<dbReference type="InterPro" id="IPR045175">
    <property type="entry name" value="M28_fam"/>
</dbReference>
<evidence type="ECO:0000313" key="13">
    <source>
        <dbReference type="EMBL" id="KAH7358188.1"/>
    </source>
</evidence>